<dbReference type="EMBL" id="LUKN01003146">
    <property type="protein sequence ID" value="OAQ97922.1"/>
    <property type="molecule type" value="Genomic_DNA"/>
</dbReference>
<evidence type="ECO:0000313" key="7">
    <source>
        <dbReference type="EMBL" id="OAQ97922.1"/>
    </source>
</evidence>
<dbReference type="AlphaFoldDB" id="A0A179I6Q0"/>
<comment type="similarity">
    <text evidence="2">Belongs to the mitochondrion-specific ribosomal protein mL41 family.</text>
</comment>
<dbReference type="OrthoDB" id="408933at2759"/>
<dbReference type="Pfam" id="PF09809">
    <property type="entry name" value="MRP-L27"/>
    <property type="match status" value="1"/>
</dbReference>
<evidence type="ECO:0000256" key="2">
    <source>
        <dbReference type="ARBA" id="ARBA00010152"/>
    </source>
</evidence>
<gene>
    <name evidence="7" type="ORF">LLEC1_01223</name>
</gene>
<sequence>MRPTSPLHVGLYRHLKLTTKDVNKGFYKGNRTGSMGRHTKYGGYVIEWNKVRTYAVPQNLKDFKVGSILVPPGRWLRTRHKINGECRNMSLTQILDLQLTPFVSRQIYAESGDYKGLAKGASDPHFYVEQWKRYNGVD</sequence>
<dbReference type="PANTHER" id="PTHR21338">
    <property type="entry name" value="MITOCHONDRIAL RIBOSOMAL PROTEIN L41"/>
    <property type="match status" value="1"/>
</dbReference>
<evidence type="ECO:0000256" key="6">
    <source>
        <dbReference type="ARBA" id="ARBA00023274"/>
    </source>
</evidence>
<dbReference type="GO" id="GO:0003735">
    <property type="term" value="F:structural constituent of ribosome"/>
    <property type="evidence" value="ECO:0007669"/>
    <property type="project" value="InterPro"/>
</dbReference>
<keyword evidence="6" id="KW-0687">Ribonucleoprotein</keyword>
<dbReference type="GO" id="GO:0006412">
    <property type="term" value="P:translation"/>
    <property type="evidence" value="ECO:0007669"/>
    <property type="project" value="TreeGrafter"/>
</dbReference>
<dbReference type="PANTHER" id="PTHR21338:SF0">
    <property type="entry name" value="LARGE RIBOSOMAL SUBUNIT PROTEIN ML41"/>
    <property type="match status" value="1"/>
</dbReference>
<evidence type="ECO:0000256" key="4">
    <source>
        <dbReference type="ARBA" id="ARBA00022980"/>
    </source>
</evidence>
<evidence type="ECO:0000313" key="8">
    <source>
        <dbReference type="Proteomes" id="UP000243081"/>
    </source>
</evidence>
<protein>
    <submittedName>
        <fullName evidence="7">Uncharacterized protein</fullName>
    </submittedName>
</protein>
<evidence type="ECO:0000256" key="3">
    <source>
        <dbReference type="ARBA" id="ARBA00022946"/>
    </source>
</evidence>
<organism evidence="7 8">
    <name type="scientific">Cordyceps confragosa</name>
    <name type="common">Lecanicillium lecanii</name>
    <dbReference type="NCBI Taxonomy" id="2714763"/>
    <lineage>
        <taxon>Eukaryota</taxon>
        <taxon>Fungi</taxon>
        <taxon>Dikarya</taxon>
        <taxon>Ascomycota</taxon>
        <taxon>Pezizomycotina</taxon>
        <taxon>Sordariomycetes</taxon>
        <taxon>Hypocreomycetidae</taxon>
        <taxon>Hypocreales</taxon>
        <taxon>Cordycipitaceae</taxon>
        <taxon>Akanthomyces</taxon>
    </lineage>
</organism>
<accession>A0A179I6Q0</accession>
<keyword evidence="4" id="KW-0689">Ribosomal protein</keyword>
<keyword evidence="8" id="KW-1185">Reference proteome</keyword>
<keyword evidence="5" id="KW-0496">Mitochondrion</keyword>
<dbReference type="Proteomes" id="UP000243081">
    <property type="component" value="Unassembled WGS sequence"/>
</dbReference>
<proteinExistence type="inferred from homology"/>
<comment type="subcellular location">
    <subcellularLocation>
        <location evidence="1">Mitochondrion</location>
    </subcellularLocation>
</comment>
<evidence type="ECO:0000256" key="1">
    <source>
        <dbReference type="ARBA" id="ARBA00004173"/>
    </source>
</evidence>
<comment type="caution">
    <text evidence="7">The sequence shown here is derived from an EMBL/GenBank/DDBJ whole genome shotgun (WGS) entry which is preliminary data.</text>
</comment>
<dbReference type="GO" id="GO:0005762">
    <property type="term" value="C:mitochondrial large ribosomal subunit"/>
    <property type="evidence" value="ECO:0007669"/>
    <property type="project" value="InterPro"/>
</dbReference>
<reference evidence="7 8" key="1">
    <citation type="submission" date="2016-03" db="EMBL/GenBank/DDBJ databases">
        <title>Fine-scale spatial genetic structure of a fungal parasite of coffee scale insects.</title>
        <authorList>
            <person name="Jackson D."/>
            <person name="Zemenick K.A."/>
            <person name="Malloure B."/>
            <person name="Quandt C.A."/>
            <person name="James T.Y."/>
        </authorList>
    </citation>
    <scope>NUCLEOTIDE SEQUENCE [LARGE SCALE GENOMIC DNA]</scope>
    <source>
        <strain evidence="7 8">UM487</strain>
    </source>
</reference>
<name>A0A179I6Q0_CORDF</name>
<evidence type="ECO:0000256" key="5">
    <source>
        <dbReference type="ARBA" id="ARBA00023128"/>
    </source>
</evidence>
<dbReference type="InterPro" id="IPR019189">
    <property type="entry name" value="Ribosomal_mL41"/>
</dbReference>
<keyword evidence="3" id="KW-0809">Transit peptide</keyword>